<comment type="caution">
    <text evidence="7">The sequence shown here is derived from an EMBL/GenBank/DDBJ whole genome shotgun (WGS) entry which is preliminary data.</text>
</comment>
<dbReference type="Proteomes" id="UP000248301">
    <property type="component" value="Unassembled WGS sequence"/>
</dbReference>
<protein>
    <submittedName>
        <fullName evidence="7">Aminotransferase</fullName>
    </submittedName>
</protein>
<dbReference type="InterPro" id="IPR015424">
    <property type="entry name" value="PyrdxlP-dep_Trfase"/>
</dbReference>
<dbReference type="EMBL" id="NKUF01000004">
    <property type="protein sequence ID" value="PYD64225.1"/>
    <property type="molecule type" value="Genomic_DNA"/>
</dbReference>
<dbReference type="SUPFAM" id="SSF53383">
    <property type="entry name" value="PLP-dependent transferases"/>
    <property type="match status" value="1"/>
</dbReference>
<dbReference type="GO" id="GO:0030170">
    <property type="term" value="F:pyridoxal phosphate binding"/>
    <property type="evidence" value="ECO:0007669"/>
    <property type="project" value="InterPro"/>
</dbReference>
<proteinExistence type="inferred from homology"/>
<keyword evidence="3 7" id="KW-0808">Transferase</keyword>
<comment type="similarity">
    <text evidence="1">Belongs to the class-II pyridoxal-phosphate-dependent aminotransferase family. Histidinol-phosphate aminotransferase subfamily.</text>
</comment>
<dbReference type="InterPro" id="IPR015421">
    <property type="entry name" value="PyrdxlP-dep_Trfase_major"/>
</dbReference>
<accession>A0A318PZ10</accession>
<evidence type="ECO:0000259" key="6">
    <source>
        <dbReference type="Pfam" id="PF00155"/>
    </source>
</evidence>
<dbReference type="PROSITE" id="PS51318">
    <property type="entry name" value="TAT"/>
    <property type="match status" value="1"/>
</dbReference>
<dbReference type="Gene3D" id="3.40.640.10">
    <property type="entry name" value="Type I PLP-dependent aspartate aminotransferase-like (Major domain)"/>
    <property type="match status" value="1"/>
</dbReference>
<dbReference type="OrthoDB" id="9809616at2"/>
<keyword evidence="2 7" id="KW-0032">Aminotransferase</keyword>
<reference evidence="7 8" key="1">
    <citation type="submission" date="2017-07" db="EMBL/GenBank/DDBJ databases">
        <title>A draft genome sequence of Gluconacetobacter entanii LTH 4560.</title>
        <authorList>
            <person name="Skraban J."/>
            <person name="Cleenwerck I."/>
            <person name="Vandamme P."/>
            <person name="Trcek J."/>
        </authorList>
    </citation>
    <scope>NUCLEOTIDE SEQUENCE [LARGE SCALE GENOMIC DNA]</scope>
    <source>
        <strain evidence="7 8">LTH 4560</strain>
    </source>
</reference>
<comment type="pathway">
    <text evidence="5">Amino-acid biosynthesis.</text>
</comment>
<dbReference type="RefSeq" id="WP_110912661.1">
    <property type="nucleotide sequence ID" value="NZ_NKUF01000004.1"/>
</dbReference>
<evidence type="ECO:0000256" key="1">
    <source>
        <dbReference type="ARBA" id="ARBA00007970"/>
    </source>
</evidence>
<evidence type="ECO:0000313" key="8">
    <source>
        <dbReference type="Proteomes" id="UP000248301"/>
    </source>
</evidence>
<dbReference type="PANTHER" id="PTHR43643">
    <property type="entry name" value="HISTIDINOL-PHOSPHATE AMINOTRANSFERASE 2"/>
    <property type="match status" value="1"/>
</dbReference>
<organism evidence="7 8">
    <name type="scientific">Gluconacetobacter entanii</name>
    <dbReference type="NCBI Taxonomy" id="108528"/>
    <lineage>
        <taxon>Bacteria</taxon>
        <taxon>Pseudomonadati</taxon>
        <taxon>Pseudomonadota</taxon>
        <taxon>Alphaproteobacteria</taxon>
        <taxon>Acetobacterales</taxon>
        <taxon>Acetobacteraceae</taxon>
        <taxon>Gluconacetobacter</taxon>
    </lineage>
</organism>
<feature type="domain" description="Aminotransferase class I/classII large" evidence="6">
    <location>
        <begin position="84"/>
        <end position="387"/>
    </location>
</feature>
<dbReference type="InterPro" id="IPR004839">
    <property type="entry name" value="Aminotransferase_I/II_large"/>
</dbReference>
<dbReference type="AlphaFoldDB" id="A0A318PZ10"/>
<evidence type="ECO:0000256" key="5">
    <source>
        <dbReference type="ARBA" id="ARBA00029440"/>
    </source>
</evidence>
<dbReference type="Gene3D" id="3.90.1150.10">
    <property type="entry name" value="Aspartate Aminotransferase, domain 1"/>
    <property type="match status" value="1"/>
</dbReference>
<evidence type="ECO:0000256" key="3">
    <source>
        <dbReference type="ARBA" id="ARBA00022679"/>
    </source>
</evidence>
<dbReference type="GO" id="GO:0008483">
    <property type="term" value="F:transaminase activity"/>
    <property type="evidence" value="ECO:0007669"/>
    <property type="project" value="UniProtKB-KW"/>
</dbReference>
<dbReference type="InterPro" id="IPR015422">
    <property type="entry name" value="PyrdxlP-dep_Trfase_small"/>
</dbReference>
<dbReference type="CDD" id="cd00609">
    <property type="entry name" value="AAT_like"/>
    <property type="match status" value="1"/>
</dbReference>
<dbReference type="PANTHER" id="PTHR43643:SF3">
    <property type="entry name" value="HISTIDINOL-PHOSPHATE AMINOTRANSFERASE"/>
    <property type="match status" value="1"/>
</dbReference>
<evidence type="ECO:0000256" key="4">
    <source>
        <dbReference type="ARBA" id="ARBA00022898"/>
    </source>
</evidence>
<name>A0A318PZ10_9PROT</name>
<dbReference type="InterPro" id="IPR050106">
    <property type="entry name" value="HistidinolP_aminotransfase"/>
</dbReference>
<evidence type="ECO:0000313" key="7">
    <source>
        <dbReference type="EMBL" id="PYD64225.1"/>
    </source>
</evidence>
<evidence type="ECO:0000256" key="2">
    <source>
        <dbReference type="ARBA" id="ARBA00022576"/>
    </source>
</evidence>
<gene>
    <name evidence="7" type="ORF">CFR72_03490</name>
</gene>
<dbReference type="NCBIfam" id="NF006580">
    <property type="entry name" value="PRK09105.1"/>
    <property type="match status" value="1"/>
</dbReference>
<keyword evidence="4" id="KW-0663">Pyridoxal phosphate</keyword>
<dbReference type="InterPro" id="IPR006311">
    <property type="entry name" value="TAT_signal"/>
</dbReference>
<sequence length="392" mass="42704">MDTDATLSADARRDLLQRGYSRRQFGRIGALLGTGLALASLPGRVSQARGVVASAGDNAGKVLIDSNEWWTGPMEAGVRAGTAMVAQGNRYWPNRNRQDLIKAVSEIEGVPADHIMPWPGSGDPLCRAIVTFCSPKRGLVTLDPTYEPSWETAEWLKVPLAKVALRPENNWKADVRAMLAANPNAGVYYICSPNNPTGTLTPIADIEWLVANKPAGSIVLVDEAYIHFSGTPSAASLVAAGKDVIVLRTFSKLFGMAGLRLGLSMGRPDLLEKMMRYDGFSQSFMLSTVALSTGLASVTRAQEIVQRRNEMIANLEMTFAHLRQRGISYIPSVANMFIVDWKRPAKPVREAFAKQGVIIGRNWSIWPNCSRITVGSESDMHSFCKALDVVIA</sequence>
<dbReference type="Pfam" id="PF00155">
    <property type="entry name" value="Aminotran_1_2"/>
    <property type="match status" value="1"/>
</dbReference>